<keyword evidence="1" id="KW-0812">Transmembrane</keyword>
<evidence type="ECO:0000313" key="2">
    <source>
        <dbReference type="EMBL" id="KAK8891835.1"/>
    </source>
</evidence>
<accession>A0ABR2KL24</accession>
<proteinExistence type="predicted"/>
<feature type="transmembrane region" description="Helical" evidence="1">
    <location>
        <begin position="218"/>
        <end position="239"/>
    </location>
</feature>
<evidence type="ECO:0000256" key="1">
    <source>
        <dbReference type="SAM" id="Phobius"/>
    </source>
</evidence>
<name>A0ABR2KL24_9EUKA</name>
<sequence>MCFNKEMTFGFTILSCTIGTWILLGHGMWNIDKWRRIRISACFYWFAFMEFIQFVQYLVINDCSNLINIIWTAFGWFHIAFQPFFSNLAFSALDKRNTNKEREESWSFILKYTFVAGTCMSLRLIIPAAFNVNNLLDMCDESTEGVCGPQTCSTEGLYHVQWIFRMINPSYPFPTIALHFIGMFVMPALMGLTMGSIILFATGPLISAFFPVRDGERSSIWCFFSIAECFITVLTQYYACRQSRRESKKNY</sequence>
<gene>
    <name evidence="2" type="ORF">M9Y10_029057</name>
</gene>
<comment type="caution">
    <text evidence="2">The sequence shown here is derived from an EMBL/GenBank/DDBJ whole genome shotgun (WGS) entry which is preliminary data.</text>
</comment>
<dbReference type="Pfam" id="PF19069">
    <property type="entry name" value="DUF5765"/>
    <property type="match status" value="1"/>
</dbReference>
<feature type="transmembrane region" description="Helical" evidence="1">
    <location>
        <begin position="6"/>
        <end position="29"/>
    </location>
</feature>
<organism evidence="2 3">
    <name type="scientific">Tritrichomonas musculus</name>
    <dbReference type="NCBI Taxonomy" id="1915356"/>
    <lineage>
        <taxon>Eukaryota</taxon>
        <taxon>Metamonada</taxon>
        <taxon>Parabasalia</taxon>
        <taxon>Tritrichomonadida</taxon>
        <taxon>Tritrichomonadidae</taxon>
        <taxon>Tritrichomonas</taxon>
    </lineage>
</organism>
<protein>
    <submittedName>
        <fullName evidence="2">Uncharacterized protein</fullName>
    </submittedName>
</protein>
<evidence type="ECO:0000313" key="3">
    <source>
        <dbReference type="Proteomes" id="UP001470230"/>
    </source>
</evidence>
<dbReference type="Proteomes" id="UP001470230">
    <property type="component" value="Unassembled WGS sequence"/>
</dbReference>
<feature type="transmembrane region" description="Helical" evidence="1">
    <location>
        <begin position="171"/>
        <end position="189"/>
    </location>
</feature>
<feature type="transmembrane region" description="Helical" evidence="1">
    <location>
        <begin position="41"/>
        <end position="60"/>
    </location>
</feature>
<dbReference type="EMBL" id="JAPFFF010000004">
    <property type="protein sequence ID" value="KAK8891835.1"/>
    <property type="molecule type" value="Genomic_DNA"/>
</dbReference>
<reference evidence="2 3" key="1">
    <citation type="submission" date="2024-04" db="EMBL/GenBank/DDBJ databases">
        <title>Tritrichomonas musculus Genome.</title>
        <authorList>
            <person name="Alves-Ferreira E."/>
            <person name="Grigg M."/>
            <person name="Lorenzi H."/>
            <person name="Galac M."/>
        </authorList>
    </citation>
    <scope>NUCLEOTIDE SEQUENCE [LARGE SCALE GENOMIC DNA]</scope>
    <source>
        <strain evidence="2 3">EAF2021</strain>
    </source>
</reference>
<keyword evidence="3" id="KW-1185">Reference proteome</keyword>
<feature type="transmembrane region" description="Helical" evidence="1">
    <location>
        <begin position="66"/>
        <end position="85"/>
    </location>
</feature>
<keyword evidence="1" id="KW-0472">Membrane</keyword>
<keyword evidence="1" id="KW-1133">Transmembrane helix</keyword>
<dbReference type="InterPro" id="IPR043912">
    <property type="entry name" value="DUF5765"/>
</dbReference>